<dbReference type="EMBL" id="LJKE01000104">
    <property type="protein sequence ID" value="KZD55717.1"/>
    <property type="molecule type" value="Genomic_DNA"/>
</dbReference>
<accession>A0A164LE48</accession>
<reference evidence="1 2" key="1">
    <citation type="submission" date="2015-09" db="EMBL/GenBank/DDBJ databases">
        <title>Bacillus cereus food isolates.</title>
        <authorList>
            <person name="Boekhorst J."/>
        </authorList>
    </citation>
    <scope>NUCLEOTIDE SEQUENCE [LARGE SCALE GENOMIC DNA]</scope>
    <source>
        <strain evidence="1 2">B4088</strain>
    </source>
</reference>
<name>A0A164LE48_BACCE</name>
<dbReference type="AlphaFoldDB" id="A0A164LE48"/>
<dbReference type="PATRIC" id="fig|1396.535.peg.6033"/>
<evidence type="ECO:0000313" key="1">
    <source>
        <dbReference type="EMBL" id="KZD55717.1"/>
    </source>
</evidence>
<dbReference type="RefSeq" id="WP_063262979.1">
    <property type="nucleotide sequence ID" value="NZ_LJKE01000104.1"/>
</dbReference>
<gene>
    <name evidence="1" type="ORF">B4088_5462</name>
</gene>
<proteinExistence type="predicted"/>
<protein>
    <submittedName>
        <fullName evidence="1">Uncharacterized protein</fullName>
    </submittedName>
</protein>
<dbReference type="Proteomes" id="UP000076482">
    <property type="component" value="Unassembled WGS sequence"/>
</dbReference>
<organism evidence="1 2">
    <name type="scientific">Bacillus cereus</name>
    <dbReference type="NCBI Taxonomy" id="1396"/>
    <lineage>
        <taxon>Bacteria</taxon>
        <taxon>Bacillati</taxon>
        <taxon>Bacillota</taxon>
        <taxon>Bacilli</taxon>
        <taxon>Bacillales</taxon>
        <taxon>Bacillaceae</taxon>
        <taxon>Bacillus</taxon>
        <taxon>Bacillus cereus group</taxon>
    </lineage>
</organism>
<comment type="caution">
    <text evidence="1">The sequence shown here is derived from an EMBL/GenBank/DDBJ whole genome shotgun (WGS) entry which is preliminary data.</text>
</comment>
<sequence>MDESLNRDEQLLKLHGYITKDSNPIFKEMNMEQIEHFYFFYKPTVYIKKVGDREFEAYIKELDMRAKGEREIVAVLSLIWMIERFIFATLFMIDEGREFVLENIHYYMNMFLHSADGKTLETVPILRALNYFVYNDQGELESYKLVDSLDYAVYADSVTNHKIEKAFKLFQNKELLYTVDDVQRKTWLPRHIVESVYYELQQEGNTK</sequence>
<evidence type="ECO:0000313" key="2">
    <source>
        <dbReference type="Proteomes" id="UP000076482"/>
    </source>
</evidence>